<feature type="transmembrane region" description="Helical" evidence="1">
    <location>
        <begin position="220"/>
        <end position="238"/>
    </location>
</feature>
<feature type="transmembrane region" description="Helical" evidence="1">
    <location>
        <begin position="192"/>
        <end position="214"/>
    </location>
</feature>
<dbReference type="Proteomes" id="UP000199199">
    <property type="component" value="Unassembled WGS sequence"/>
</dbReference>
<dbReference type="InterPro" id="IPR036388">
    <property type="entry name" value="WH-like_DNA-bd_sf"/>
</dbReference>
<dbReference type="AlphaFoldDB" id="A0A1I6QMR2"/>
<evidence type="ECO:0000256" key="1">
    <source>
        <dbReference type="SAM" id="Phobius"/>
    </source>
</evidence>
<feature type="transmembrane region" description="Helical" evidence="1">
    <location>
        <begin position="128"/>
        <end position="145"/>
    </location>
</feature>
<dbReference type="SUPFAM" id="SSF46785">
    <property type="entry name" value="Winged helix' DNA-binding domain"/>
    <property type="match status" value="1"/>
</dbReference>
<keyword evidence="3" id="KW-1185">Reference proteome</keyword>
<dbReference type="OrthoDB" id="275362at2157"/>
<evidence type="ECO:0008006" key="4">
    <source>
        <dbReference type="Google" id="ProtNLM"/>
    </source>
</evidence>
<dbReference type="InterPro" id="IPR036390">
    <property type="entry name" value="WH_DNA-bd_sf"/>
</dbReference>
<keyword evidence="1" id="KW-1133">Transmembrane helix</keyword>
<keyword evidence="1" id="KW-0472">Membrane</keyword>
<accession>A0A1I6QMR2</accession>
<keyword evidence="1" id="KW-0812">Transmembrane</keyword>
<reference evidence="3" key="1">
    <citation type="submission" date="2016-10" db="EMBL/GenBank/DDBJ databases">
        <authorList>
            <person name="Varghese N."/>
            <person name="Submissions S."/>
        </authorList>
    </citation>
    <scope>NUCLEOTIDE SEQUENCE [LARGE SCALE GENOMIC DNA]</scope>
    <source>
        <strain evidence="3">DSM 22427</strain>
    </source>
</reference>
<organism evidence="2 3">
    <name type="scientific">Halostagnicola kamekurae</name>
    <dbReference type="NCBI Taxonomy" id="619731"/>
    <lineage>
        <taxon>Archaea</taxon>
        <taxon>Methanobacteriati</taxon>
        <taxon>Methanobacteriota</taxon>
        <taxon>Stenosarchaea group</taxon>
        <taxon>Halobacteria</taxon>
        <taxon>Halobacteriales</taxon>
        <taxon>Natrialbaceae</taxon>
        <taxon>Halostagnicola</taxon>
    </lineage>
</organism>
<proteinExistence type="predicted"/>
<protein>
    <recommendedName>
        <fullName evidence="4">HTH domain-containing protein</fullName>
    </recommendedName>
</protein>
<dbReference type="Gene3D" id="1.10.10.10">
    <property type="entry name" value="Winged helix-like DNA-binding domain superfamily/Winged helix DNA-binding domain"/>
    <property type="match status" value="1"/>
</dbReference>
<evidence type="ECO:0000313" key="3">
    <source>
        <dbReference type="Proteomes" id="UP000199199"/>
    </source>
</evidence>
<name>A0A1I6QMR2_9EURY</name>
<feature type="transmembrane region" description="Helical" evidence="1">
    <location>
        <begin position="157"/>
        <end position="180"/>
    </location>
</feature>
<evidence type="ECO:0000313" key="2">
    <source>
        <dbReference type="EMBL" id="SFS53726.1"/>
    </source>
</evidence>
<gene>
    <name evidence="2" type="ORF">SAMN04488556_1380</name>
</gene>
<sequence length="251" mass="28215">MTLPPWIAEKVERDRTVNTKLTHRHVVETMYDAERPFFSLQQIQRRIKPDVSKVTVRNRLDDLEEQGVVATEAYSDSLTLYYINHPESEWPLSPEGEQALKRESTGTQNPLFEFLKRPQVRLILREELLRSIAWAAFGLVGWALLVTSSEQLPANVWTVLGLPVLTWGSLTAGLIGIRLATDSDMQIRTRGGLHLVTLGGVVGGGFWVAFLIFVLDWSPVFTAGLYGVVTATYLVYYARVVLPRFDAEADG</sequence>
<dbReference type="RefSeq" id="WP_092903651.1">
    <property type="nucleotide sequence ID" value="NZ_FOZS01000001.1"/>
</dbReference>
<dbReference type="EMBL" id="FOZS01000001">
    <property type="protein sequence ID" value="SFS53726.1"/>
    <property type="molecule type" value="Genomic_DNA"/>
</dbReference>